<organism evidence="1 2">
    <name type="scientific">Candidatus Brevundimonas colombiensis</name>
    <dbReference type="NCBI Taxonomy" id="3121376"/>
    <lineage>
        <taxon>Bacteria</taxon>
        <taxon>Pseudomonadati</taxon>
        <taxon>Pseudomonadota</taxon>
        <taxon>Alphaproteobacteria</taxon>
        <taxon>Caulobacterales</taxon>
        <taxon>Caulobacteraceae</taxon>
        <taxon>Brevundimonas</taxon>
    </lineage>
</organism>
<evidence type="ECO:0000313" key="2">
    <source>
        <dbReference type="Proteomes" id="UP001213664"/>
    </source>
</evidence>
<dbReference type="Proteomes" id="UP001213664">
    <property type="component" value="Chromosome"/>
</dbReference>
<evidence type="ECO:0000313" key="1">
    <source>
        <dbReference type="EMBL" id="WEK40472.1"/>
    </source>
</evidence>
<dbReference type="AlphaFoldDB" id="A0AAJ5X3M2"/>
<dbReference type="Pfam" id="PF04820">
    <property type="entry name" value="Trp_halogenase"/>
    <property type="match status" value="2"/>
</dbReference>
<dbReference type="InterPro" id="IPR036188">
    <property type="entry name" value="FAD/NAD-bd_sf"/>
</dbReference>
<accession>A0AAJ5X3M2</accession>
<dbReference type="Gene3D" id="3.50.50.60">
    <property type="entry name" value="FAD/NAD(P)-binding domain"/>
    <property type="match status" value="2"/>
</dbReference>
<dbReference type="InterPro" id="IPR006905">
    <property type="entry name" value="Flavin_halogenase"/>
</dbReference>
<protein>
    <submittedName>
        <fullName evidence="1">Tryptophan 7-halogenase</fullName>
    </submittedName>
</protein>
<gene>
    <name evidence="1" type="ORF">P0Y50_02365</name>
</gene>
<sequence length="466" mass="49503">MATKTWRVQGGGLAAWAAAALLARALPHGHSVRVEDGRESGAEDLQPVLAEPDGLLVQLADDGDDLMVQAQGGFCLGVMLREWREGRDMALAEQEPLPAIDGVAVQDVVLRAALGAPGGHGYAALLEPLQFQARVMRAGQYAHPSPERQSPRSLLRPRLLLDRAVLTARLRAAALRDGARCMSADEAEGWTPFLTVDTRAAAFHGDGDWRGRLGHDRLAVVRYRGGDQPPYVAVRALSDSLLTLTPLRGGGVASLCYAESRTSPDQARGRLRAAVGEVEIVDQSDAAVGPGFLRTPWISDRLALGPAAASFGPALGLDDILLGQQLKTLAACLPGATDQIPACAAAYNTATARDAGHRADRLHLILRQGPQGAALAPFGPELERRVRQFLSRNGAVMLDGDPYDAQHWGMVMAGLGLTPRRYDVQADRLDLSAALGALGRMVMAFDQTLAALPTHDTVMADLHGVA</sequence>
<name>A0AAJ5X3M2_9CAUL</name>
<reference evidence="1" key="1">
    <citation type="submission" date="2023-03" db="EMBL/GenBank/DDBJ databases">
        <title>Andean soil-derived lignocellulolytic bacterial consortium as a source of novel taxa and putative plastic-active enzymes.</title>
        <authorList>
            <person name="Diaz-Garcia L."/>
            <person name="Chuvochina M."/>
            <person name="Feuerriegel G."/>
            <person name="Bunk B."/>
            <person name="Sproer C."/>
            <person name="Streit W.R."/>
            <person name="Rodriguez L.M."/>
            <person name="Overmann J."/>
            <person name="Jimenez D.J."/>
        </authorList>
    </citation>
    <scope>NUCLEOTIDE SEQUENCE</scope>
    <source>
        <strain evidence="1">MAG 833</strain>
    </source>
</reference>
<dbReference type="EMBL" id="CP119326">
    <property type="protein sequence ID" value="WEK40472.1"/>
    <property type="molecule type" value="Genomic_DNA"/>
</dbReference>
<proteinExistence type="predicted"/>
<dbReference type="GO" id="GO:0004497">
    <property type="term" value="F:monooxygenase activity"/>
    <property type="evidence" value="ECO:0007669"/>
    <property type="project" value="InterPro"/>
</dbReference>